<dbReference type="PRINTS" id="PR00032">
    <property type="entry name" value="HTHARAC"/>
</dbReference>
<dbReference type="Proteomes" id="UP001247620">
    <property type="component" value="Unassembled WGS sequence"/>
</dbReference>
<dbReference type="PROSITE" id="PS01124">
    <property type="entry name" value="HTH_ARAC_FAMILY_2"/>
    <property type="match status" value="1"/>
</dbReference>
<organism evidence="5 6">
    <name type="scientific">Mucilaginibacter pocheonensis</name>
    <dbReference type="NCBI Taxonomy" id="398050"/>
    <lineage>
        <taxon>Bacteria</taxon>
        <taxon>Pseudomonadati</taxon>
        <taxon>Bacteroidota</taxon>
        <taxon>Sphingobacteriia</taxon>
        <taxon>Sphingobacteriales</taxon>
        <taxon>Sphingobacteriaceae</taxon>
        <taxon>Mucilaginibacter</taxon>
    </lineage>
</organism>
<name>A0ABU1T658_9SPHI</name>
<keyword evidence="6" id="KW-1185">Reference proteome</keyword>
<dbReference type="Pfam" id="PF12833">
    <property type="entry name" value="HTH_18"/>
    <property type="match status" value="1"/>
</dbReference>
<evidence type="ECO:0000256" key="2">
    <source>
        <dbReference type="ARBA" id="ARBA00023125"/>
    </source>
</evidence>
<gene>
    <name evidence="5" type="ORF">J2W55_000676</name>
</gene>
<dbReference type="SMART" id="SM00342">
    <property type="entry name" value="HTH_ARAC"/>
    <property type="match status" value="1"/>
</dbReference>
<evidence type="ECO:0000256" key="1">
    <source>
        <dbReference type="ARBA" id="ARBA00023015"/>
    </source>
</evidence>
<feature type="domain" description="HTH araC/xylS-type" evidence="4">
    <location>
        <begin position="204"/>
        <end position="309"/>
    </location>
</feature>
<keyword evidence="1" id="KW-0805">Transcription regulation</keyword>
<keyword evidence="3" id="KW-0804">Transcription</keyword>
<keyword evidence="2" id="KW-0238">DNA-binding</keyword>
<accession>A0ABU1T658</accession>
<dbReference type="EMBL" id="JAVDUU010000001">
    <property type="protein sequence ID" value="MDR6940848.1"/>
    <property type="molecule type" value="Genomic_DNA"/>
</dbReference>
<evidence type="ECO:0000313" key="5">
    <source>
        <dbReference type="EMBL" id="MDR6940848.1"/>
    </source>
</evidence>
<evidence type="ECO:0000313" key="6">
    <source>
        <dbReference type="Proteomes" id="UP001247620"/>
    </source>
</evidence>
<dbReference type="Gene3D" id="1.10.10.60">
    <property type="entry name" value="Homeodomain-like"/>
    <property type="match status" value="2"/>
</dbReference>
<dbReference type="SUPFAM" id="SSF46689">
    <property type="entry name" value="Homeodomain-like"/>
    <property type="match status" value="1"/>
</dbReference>
<dbReference type="InterPro" id="IPR009057">
    <property type="entry name" value="Homeodomain-like_sf"/>
</dbReference>
<comment type="caution">
    <text evidence="5">The sequence shown here is derived from an EMBL/GenBank/DDBJ whole genome shotgun (WGS) entry which is preliminary data.</text>
</comment>
<dbReference type="RefSeq" id="WP_310091976.1">
    <property type="nucleotide sequence ID" value="NZ_JAVDUU010000001.1"/>
</dbReference>
<proteinExistence type="predicted"/>
<protein>
    <submittedName>
        <fullName evidence="5">AraC-like DNA-binding protein</fullName>
    </submittedName>
</protein>
<dbReference type="PANTHER" id="PTHR43280:SF32">
    <property type="entry name" value="TRANSCRIPTIONAL REGULATORY PROTEIN"/>
    <property type="match status" value="1"/>
</dbReference>
<evidence type="ECO:0000259" key="4">
    <source>
        <dbReference type="PROSITE" id="PS01124"/>
    </source>
</evidence>
<evidence type="ECO:0000256" key="3">
    <source>
        <dbReference type="ARBA" id="ARBA00023163"/>
    </source>
</evidence>
<dbReference type="InterPro" id="IPR018060">
    <property type="entry name" value="HTH_AraC"/>
</dbReference>
<sequence length="310" mass="35676">MFTKFESGLDTGRMEYIDIKSIAELHGFFHYDKPLHPLISIIDLARVDRSQRKPGASYRLDLYSIACKKIEGIFKYGRTSYDFAEGSLMFTAPNQVLTPGIENKVEGWAIYVHPDFLNATSRGRKLSEYSFFGYDANECLHISDAEKNVLEDCLRNVGKEIGNNLDKHSHNLILTNLELLLSYCSRFYDRQFLTRVKAGNDIVEKFERLLNDHFAQNSLIDTGVPDVKYFASQLNLSANYLSDLLSRYTGKSTQEHIHLKLIDKAKHLLWSTERSISEIAYELGFEHPSHFTKIFKNKVGQSPKEFRNLN</sequence>
<dbReference type="PANTHER" id="PTHR43280">
    <property type="entry name" value="ARAC-FAMILY TRANSCRIPTIONAL REGULATOR"/>
    <property type="match status" value="1"/>
</dbReference>
<reference evidence="5 6" key="1">
    <citation type="submission" date="2023-07" db="EMBL/GenBank/DDBJ databases">
        <title>Sorghum-associated microbial communities from plants grown in Nebraska, USA.</title>
        <authorList>
            <person name="Schachtman D."/>
        </authorList>
    </citation>
    <scope>NUCLEOTIDE SEQUENCE [LARGE SCALE GENOMIC DNA]</scope>
    <source>
        <strain evidence="5 6">3262</strain>
    </source>
</reference>
<dbReference type="InterPro" id="IPR020449">
    <property type="entry name" value="Tscrpt_reg_AraC-type_HTH"/>
</dbReference>